<evidence type="ECO:0000313" key="3">
    <source>
        <dbReference type="Proteomes" id="UP000614714"/>
    </source>
</evidence>
<keyword evidence="1" id="KW-0812">Transmembrane</keyword>
<keyword evidence="1" id="KW-1133">Transmembrane helix</keyword>
<proteinExistence type="predicted"/>
<dbReference type="EMBL" id="JAEMHL010000005">
    <property type="protein sequence ID" value="MBJ6751009.1"/>
    <property type="molecule type" value="Genomic_DNA"/>
</dbReference>
<comment type="caution">
    <text evidence="2">The sequence shown here is derived from an EMBL/GenBank/DDBJ whole genome shotgun (WGS) entry which is preliminary data.</text>
</comment>
<keyword evidence="1" id="KW-0472">Membrane</keyword>
<organism evidence="2 3">
    <name type="scientific">Geomonas anaerohicana</name>
    <dbReference type="NCBI Taxonomy" id="2798583"/>
    <lineage>
        <taxon>Bacteria</taxon>
        <taxon>Pseudomonadati</taxon>
        <taxon>Thermodesulfobacteriota</taxon>
        <taxon>Desulfuromonadia</taxon>
        <taxon>Geobacterales</taxon>
        <taxon>Geobacteraceae</taxon>
        <taxon>Geomonas</taxon>
    </lineage>
</organism>
<evidence type="ECO:0000256" key="1">
    <source>
        <dbReference type="SAM" id="Phobius"/>
    </source>
</evidence>
<feature type="transmembrane region" description="Helical" evidence="1">
    <location>
        <begin position="18"/>
        <end position="36"/>
    </location>
</feature>
<sequence>MKETDRVMPSGDDRKRSFVLVPLTGVYLLAMLVTLSDLGGTFPFMGRLYTGDQAEHLIFTNSIITLYLIVGILKRQRLTLWLLIAYNFAASASGMANLIMLPVQQVVTASGALVPDYGYRINAFCVFLLFLLLNVFLYFHRARFDNKSLYLW</sequence>
<feature type="transmembrane region" description="Helical" evidence="1">
    <location>
        <begin position="80"/>
        <end position="101"/>
    </location>
</feature>
<reference evidence="2 3" key="1">
    <citation type="submission" date="2020-12" db="EMBL/GenBank/DDBJ databases">
        <title>Geomonas sp. Red421, isolated from paddy soil.</title>
        <authorList>
            <person name="Xu Z."/>
            <person name="Zhang Z."/>
            <person name="Masuda Y."/>
            <person name="Itoh H."/>
            <person name="Senoo K."/>
        </authorList>
    </citation>
    <scope>NUCLEOTIDE SEQUENCE [LARGE SCALE GENOMIC DNA]</scope>
    <source>
        <strain evidence="2 3">Red421</strain>
    </source>
</reference>
<feature type="transmembrane region" description="Helical" evidence="1">
    <location>
        <begin position="121"/>
        <end position="139"/>
    </location>
</feature>
<accession>A0ABS0YGF5</accession>
<dbReference type="RefSeq" id="WP_199389488.1">
    <property type="nucleotide sequence ID" value="NZ_JAEMHL010000005.1"/>
</dbReference>
<gene>
    <name evidence="2" type="ORF">JFN91_12370</name>
</gene>
<evidence type="ECO:0000313" key="2">
    <source>
        <dbReference type="EMBL" id="MBJ6751009.1"/>
    </source>
</evidence>
<protein>
    <submittedName>
        <fullName evidence="2">Uncharacterized protein</fullName>
    </submittedName>
</protein>
<name>A0ABS0YGF5_9BACT</name>
<feature type="transmembrane region" description="Helical" evidence="1">
    <location>
        <begin position="56"/>
        <end position="73"/>
    </location>
</feature>
<keyword evidence="3" id="KW-1185">Reference proteome</keyword>
<dbReference type="Proteomes" id="UP000614714">
    <property type="component" value="Unassembled WGS sequence"/>
</dbReference>